<reference evidence="3" key="1">
    <citation type="journal article" date="2019" name="Int. J. Syst. Evol. Microbiol.">
        <title>The Global Catalogue of Microorganisms (GCM) 10K type strain sequencing project: providing services to taxonomists for standard genome sequencing and annotation.</title>
        <authorList>
            <consortium name="The Broad Institute Genomics Platform"/>
            <consortium name="The Broad Institute Genome Sequencing Center for Infectious Disease"/>
            <person name="Wu L."/>
            <person name="Ma J."/>
        </authorList>
    </citation>
    <scope>NUCLEOTIDE SEQUENCE [LARGE SCALE GENOMIC DNA]</scope>
    <source>
        <strain evidence="3">CCUG 66188</strain>
    </source>
</reference>
<keyword evidence="1" id="KW-0472">Membrane</keyword>
<evidence type="ECO:0000313" key="3">
    <source>
        <dbReference type="Proteomes" id="UP001596023"/>
    </source>
</evidence>
<evidence type="ECO:0000313" key="2">
    <source>
        <dbReference type="EMBL" id="MFC4673472.1"/>
    </source>
</evidence>
<protein>
    <submittedName>
        <fullName evidence="2">Uncharacterized protein</fullName>
    </submittedName>
</protein>
<keyword evidence="1" id="KW-0812">Transmembrane</keyword>
<accession>A0ABV9KUA0</accession>
<evidence type="ECO:0000256" key="1">
    <source>
        <dbReference type="SAM" id="Phobius"/>
    </source>
</evidence>
<proteinExistence type="predicted"/>
<keyword evidence="1" id="KW-1133">Transmembrane helix</keyword>
<dbReference type="Proteomes" id="UP001596023">
    <property type="component" value="Unassembled WGS sequence"/>
</dbReference>
<gene>
    <name evidence="2" type="ORF">ACFO6W_07195</name>
</gene>
<dbReference type="EMBL" id="JBHSGN010000057">
    <property type="protein sequence ID" value="MFC4673472.1"/>
    <property type="molecule type" value="Genomic_DNA"/>
</dbReference>
<organism evidence="2 3">
    <name type="scientific">Dysgonomonas termitidis</name>
    <dbReference type="NCBI Taxonomy" id="1516126"/>
    <lineage>
        <taxon>Bacteria</taxon>
        <taxon>Pseudomonadati</taxon>
        <taxon>Bacteroidota</taxon>
        <taxon>Bacteroidia</taxon>
        <taxon>Bacteroidales</taxon>
        <taxon>Dysgonomonadaceae</taxon>
        <taxon>Dysgonomonas</taxon>
    </lineage>
</organism>
<keyword evidence="3" id="KW-1185">Reference proteome</keyword>
<sequence length="49" mass="5869">MENEELEKKIKELEKKVQFNYSLVMVLGIFTLIRIVTDIIIAFMKAYFK</sequence>
<dbReference type="RefSeq" id="WP_379994779.1">
    <property type="nucleotide sequence ID" value="NZ_JBHSGN010000057.1"/>
</dbReference>
<name>A0ABV9KUA0_9BACT</name>
<feature type="transmembrane region" description="Helical" evidence="1">
    <location>
        <begin position="21"/>
        <end position="44"/>
    </location>
</feature>
<comment type="caution">
    <text evidence="2">The sequence shown here is derived from an EMBL/GenBank/DDBJ whole genome shotgun (WGS) entry which is preliminary data.</text>
</comment>